<keyword evidence="3" id="KW-1185">Reference proteome</keyword>
<feature type="compositionally biased region" description="Polar residues" evidence="1">
    <location>
        <begin position="34"/>
        <end position="49"/>
    </location>
</feature>
<feature type="region of interest" description="Disordered" evidence="1">
    <location>
        <begin position="66"/>
        <end position="113"/>
    </location>
</feature>
<comment type="caution">
    <text evidence="2">The sequence shown here is derived from an EMBL/GenBank/DDBJ whole genome shotgun (WGS) entry which is preliminary data.</text>
</comment>
<name>A0ABQ7UC04_SOLTU</name>
<proteinExistence type="predicted"/>
<reference evidence="2 3" key="1">
    <citation type="journal article" date="2021" name="bioRxiv">
        <title>Chromosome-scale and haplotype-resolved genome assembly of a tetraploid potato cultivar.</title>
        <authorList>
            <person name="Sun H."/>
            <person name="Jiao W.-B."/>
            <person name="Krause K."/>
            <person name="Campoy J.A."/>
            <person name="Goel M."/>
            <person name="Folz-Donahue K."/>
            <person name="Kukat C."/>
            <person name="Huettel B."/>
            <person name="Schneeberger K."/>
        </authorList>
    </citation>
    <scope>NUCLEOTIDE SEQUENCE [LARGE SCALE GENOMIC DNA]</scope>
    <source>
        <strain evidence="2">SolTubOtavaFocal</strain>
        <tissue evidence="2">Leaves</tissue>
    </source>
</reference>
<protein>
    <submittedName>
        <fullName evidence="2">Uncharacterized protein</fullName>
    </submittedName>
</protein>
<dbReference type="PANTHER" id="PTHR38371:SF1">
    <property type="entry name" value="RHO GTPASE-ACTIVATING PROTEIN"/>
    <property type="match status" value="1"/>
</dbReference>
<dbReference type="EMBL" id="JAIVGD010000023">
    <property type="protein sequence ID" value="KAH0744401.1"/>
    <property type="molecule type" value="Genomic_DNA"/>
</dbReference>
<feature type="region of interest" description="Disordered" evidence="1">
    <location>
        <begin position="1"/>
        <end position="51"/>
    </location>
</feature>
<dbReference type="Proteomes" id="UP000826656">
    <property type="component" value="Unassembled WGS sequence"/>
</dbReference>
<sequence>MSSLTSQIWGSLKGQRVLSSQSVSRCTGRKKEASNVSSSHQSKETNPSNLVFPELTISPLRKFQLIDSDSDEPSKSEFVERESDHVDSPLSGNRQHSDADLSCQRKTGPSAGTLKTKDLWEDFCSVLTPNFDRPYFN</sequence>
<dbReference type="PANTHER" id="PTHR38371">
    <property type="entry name" value="RHO GTPASE-ACTIVATING PROTEIN"/>
    <property type="match status" value="1"/>
</dbReference>
<accession>A0ABQ7UC04</accession>
<organism evidence="2 3">
    <name type="scientific">Solanum tuberosum</name>
    <name type="common">Potato</name>
    <dbReference type="NCBI Taxonomy" id="4113"/>
    <lineage>
        <taxon>Eukaryota</taxon>
        <taxon>Viridiplantae</taxon>
        <taxon>Streptophyta</taxon>
        <taxon>Embryophyta</taxon>
        <taxon>Tracheophyta</taxon>
        <taxon>Spermatophyta</taxon>
        <taxon>Magnoliopsida</taxon>
        <taxon>eudicotyledons</taxon>
        <taxon>Gunneridae</taxon>
        <taxon>Pentapetalae</taxon>
        <taxon>asterids</taxon>
        <taxon>lamiids</taxon>
        <taxon>Solanales</taxon>
        <taxon>Solanaceae</taxon>
        <taxon>Solanoideae</taxon>
        <taxon>Solaneae</taxon>
        <taxon>Solanum</taxon>
    </lineage>
</organism>
<gene>
    <name evidence="2" type="ORF">KY290_032394</name>
</gene>
<feature type="compositionally biased region" description="Basic and acidic residues" evidence="1">
    <location>
        <begin position="72"/>
        <end position="87"/>
    </location>
</feature>
<evidence type="ECO:0000313" key="3">
    <source>
        <dbReference type="Proteomes" id="UP000826656"/>
    </source>
</evidence>
<evidence type="ECO:0000256" key="1">
    <source>
        <dbReference type="SAM" id="MobiDB-lite"/>
    </source>
</evidence>
<evidence type="ECO:0000313" key="2">
    <source>
        <dbReference type="EMBL" id="KAH0744401.1"/>
    </source>
</evidence>